<evidence type="ECO:0008006" key="4">
    <source>
        <dbReference type="Google" id="ProtNLM"/>
    </source>
</evidence>
<feature type="transmembrane region" description="Helical" evidence="1">
    <location>
        <begin position="132"/>
        <end position="152"/>
    </location>
</feature>
<protein>
    <recommendedName>
        <fullName evidence="4">Transmembrane protein</fullName>
    </recommendedName>
</protein>
<organism evidence="2 3">
    <name type="scientific">Paramecium pentaurelia</name>
    <dbReference type="NCBI Taxonomy" id="43138"/>
    <lineage>
        <taxon>Eukaryota</taxon>
        <taxon>Sar</taxon>
        <taxon>Alveolata</taxon>
        <taxon>Ciliophora</taxon>
        <taxon>Intramacronucleata</taxon>
        <taxon>Oligohymenophorea</taxon>
        <taxon>Peniculida</taxon>
        <taxon>Parameciidae</taxon>
        <taxon>Paramecium</taxon>
    </lineage>
</organism>
<evidence type="ECO:0000256" key="1">
    <source>
        <dbReference type="SAM" id="Phobius"/>
    </source>
</evidence>
<keyword evidence="3" id="KW-1185">Reference proteome</keyword>
<keyword evidence="1" id="KW-0812">Transmembrane</keyword>
<dbReference type="Proteomes" id="UP000689195">
    <property type="component" value="Unassembled WGS sequence"/>
</dbReference>
<gene>
    <name evidence="2" type="ORF">PPENT_87.1.T0040465</name>
</gene>
<name>A0A8S1S8V3_9CILI</name>
<dbReference type="EMBL" id="CAJJDO010000004">
    <property type="protein sequence ID" value="CAD8135872.1"/>
    <property type="molecule type" value="Genomic_DNA"/>
</dbReference>
<accession>A0A8S1S8V3</accession>
<keyword evidence="1" id="KW-1133">Transmembrane helix</keyword>
<sequence length="160" mass="18978">MDFKNPIKKRLVQKIKLNYVLLKINFKRLKYVFQFMKIKQKYLMNNIRINLYNLIRVVKVSKLNVNHLAFNAIILDVAVRPVKLVTGKLTMYVSQFEETKQQQKVKNVMMGIQILKTDVINVLQIALSHVHFVYMVIVQDAKIIIFILKINVMKYKKKLL</sequence>
<evidence type="ECO:0000313" key="3">
    <source>
        <dbReference type="Proteomes" id="UP000689195"/>
    </source>
</evidence>
<keyword evidence="1" id="KW-0472">Membrane</keyword>
<proteinExistence type="predicted"/>
<dbReference type="AlphaFoldDB" id="A0A8S1S8V3"/>
<reference evidence="2" key="1">
    <citation type="submission" date="2021-01" db="EMBL/GenBank/DDBJ databases">
        <authorList>
            <consortium name="Genoscope - CEA"/>
            <person name="William W."/>
        </authorList>
    </citation>
    <scope>NUCLEOTIDE SEQUENCE</scope>
</reference>
<evidence type="ECO:0000313" key="2">
    <source>
        <dbReference type="EMBL" id="CAD8135872.1"/>
    </source>
</evidence>
<comment type="caution">
    <text evidence="2">The sequence shown here is derived from an EMBL/GenBank/DDBJ whole genome shotgun (WGS) entry which is preliminary data.</text>
</comment>